<dbReference type="PROSITE" id="PS50972">
    <property type="entry name" value="PTERIN_BINDING"/>
    <property type="match status" value="1"/>
</dbReference>
<evidence type="ECO:0000256" key="3">
    <source>
        <dbReference type="ARBA" id="ARBA00004763"/>
    </source>
</evidence>
<evidence type="ECO:0000256" key="10">
    <source>
        <dbReference type="ARBA" id="ARBA00022909"/>
    </source>
</evidence>
<sequence length="293" mass="31443">MPELMLQTARTTLSIKGRCALMGIINCTPDSFSDGGRFMALEKALTHARDIIDHGADILDVGGESTRPFSTPVSAEEECRRVIPLIRELRRETNLPISIDTRKASVAKAAIEAGADIINDISALEDPDMLPLCTDTGAAIVLMHMQGTPATMQLQPRYSDVVREVSDYLRTKSEQALKSGIAANRIVLDPGIGFGKNLQDNLKLLANLSTLNTLGFPLLLGTSRKKFIRTLSASHKQEPDVLSMEVLAGTLATSIAGFQSGASILRIHDVAATRSALQVYTAICNAAPSGTFP</sequence>
<keyword evidence="15" id="KW-1185">Reference proteome</keyword>
<gene>
    <name evidence="14" type="ORF">LZ24_02697</name>
</gene>
<comment type="similarity">
    <text evidence="4 12">Belongs to the DHPS family.</text>
</comment>
<evidence type="ECO:0000259" key="13">
    <source>
        <dbReference type="PROSITE" id="PS50972"/>
    </source>
</evidence>
<dbReference type="InterPro" id="IPR006390">
    <property type="entry name" value="DHP_synth_dom"/>
</dbReference>
<evidence type="ECO:0000256" key="5">
    <source>
        <dbReference type="ARBA" id="ARBA00012458"/>
    </source>
</evidence>
<organism evidence="14 15">
    <name type="scientific">Desulfobotulus alkaliphilus</name>
    <dbReference type="NCBI Taxonomy" id="622671"/>
    <lineage>
        <taxon>Bacteria</taxon>
        <taxon>Pseudomonadati</taxon>
        <taxon>Thermodesulfobacteriota</taxon>
        <taxon>Desulfobacteria</taxon>
        <taxon>Desulfobacterales</taxon>
        <taxon>Desulfobacteraceae</taxon>
        <taxon>Desulfobotulus</taxon>
    </lineage>
</organism>
<evidence type="ECO:0000256" key="7">
    <source>
        <dbReference type="ARBA" id="ARBA00022679"/>
    </source>
</evidence>
<evidence type="ECO:0000256" key="9">
    <source>
        <dbReference type="ARBA" id="ARBA00022842"/>
    </source>
</evidence>
<feature type="domain" description="Pterin-binding" evidence="13">
    <location>
        <begin position="19"/>
        <end position="278"/>
    </location>
</feature>
<dbReference type="InterPro" id="IPR000489">
    <property type="entry name" value="Pterin-binding_dom"/>
</dbReference>
<dbReference type="FunFam" id="3.20.20.20:FF:000006">
    <property type="entry name" value="Dihydropteroate synthase"/>
    <property type="match status" value="1"/>
</dbReference>
<reference evidence="14 15" key="1">
    <citation type="submission" date="2019-07" db="EMBL/GenBank/DDBJ databases">
        <title>Genome sequencing of 100 strains of the haloalkaliphilic chemolithoautotrophic sulfur-oxidizing bacterium Thioalkalivibrio.</title>
        <authorList>
            <person name="Muyzer G."/>
        </authorList>
    </citation>
    <scope>NUCLEOTIDE SEQUENCE [LARGE SCALE GENOMIC DNA]</scope>
    <source>
        <strain evidence="14 15">ASO4-4</strain>
    </source>
</reference>
<dbReference type="AlphaFoldDB" id="A0A562RIH4"/>
<dbReference type="NCBIfam" id="TIGR01496">
    <property type="entry name" value="DHPS"/>
    <property type="match status" value="1"/>
</dbReference>
<evidence type="ECO:0000256" key="1">
    <source>
        <dbReference type="ARBA" id="ARBA00000012"/>
    </source>
</evidence>
<accession>A0A562RIH4</accession>
<comment type="caution">
    <text evidence="14">The sequence shown here is derived from an EMBL/GenBank/DDBJ whole genome shotgun (WGS) entry which is preliminary data.</text>
</comment>
<comment type="pathway">
    <text evidence="3 12">Cofactor biosynthesis; tetrahydrofolate biosynthesis; 7,8-dihydrofolate from 2-amino-4-hydroxy-6-hydroxymethyl-7,8-dihydropteridine diphosphate and 4-aminobenzoate: step 1/2.</text>
</comment>
<proteinExistence type="inferred from homology"/>
<dbReference type="GO" id="GO:0005829">
    <property type="term" value="C:cytosol"/>
    <property type="evidence" value="ECO:0007669"/>
    <property type="project" value="TreeGrafter"/>
</dbReference>
<dbReference type="GO" id="GO:0046872">
    <property type="term" value="F:metal ion binding"/>
    <property type="evidence" value="ECO:0007669"/>
    <property type="project" value="UniProtKB-KW"/>
</dbReference>
<comment type="cofactor">
    <cofactor evidence="2 12">
        <name>Mg(2+)</name>
        <dbReference type="ChEBI" id="CHEBI:18420"/>
    </cofactor>
</comment>
<dbReference type="Proteomes" id="UP000318307">
    <property type="component" value="Unassembled WGS sequence"/>
</dbReference>
<evidence type="ECO:0000256" key="12">
    <source>
        <dbReference type="RuleBase" id="RU361205"/>
    </source>
</evidence>
<evidence type="ECO:0000256" key="6">
    <source>
        <dbReference type="ARBA" id="ARBA00016919"/>
    </source>
</evidence>
<dbReference type="GO" id="GO:0046654">
    <property type="term" value="P:tetrahydrofolate biosynthetic process"/>
    <property type="evidence" value="ECO:0007669"/>
    <property type="project" value="UniProtKB-UniPathway"/>
</dbReference>
<dbReference type="EC" id="2.5.1.15" evidence="5 12"/>
<keyword evidence="9 12" id="KW-0460">Magnesium</keyword>
<evidence type="ECO:0000256" key="8">
    <source>
        <dbReference type="ARBA" id="ARBA00022723"/>
    </source>
</evidence>
<dbReference type="GO" id="GO:0046656">
    <property type="term" value="P:folic acid biosynthetic process"/>
    <property type="evidence" value="ECO:0007669"/>
    <property type="project" value="UniProtKB-KW"/>
</dbReference>
<keyword evidence="8 12" id="KW-0479">Metal-binding</keyword>
<dbReference type="RefSeq" id="WP_222427635.1">
    <property type="nucleotide sequence ID" value="NZ_VLLC01000024.1"/>
</dbReference>
<comment type="catalytic activity">
    <reaction evidence="1">
        <text>(7,8-dihydropterin-6-yl)methyl diphosphate + 4-aminobenzoate = 7,8-dihydropteroate + diphosphate</text>
        <dbReference type="Rhea" id="RHEA:19949"/>
        <dbReference type="ChEBI" id="CHEBI:17836"/>
        <dbReference type="ChEBI" id="CHEBI:17839"/>
        <dbReference type="ChEBI" id="CHEBI:33019"/>
        <dbReference type="ChEBI" id="CHEBI:72950"/>
        <dbReference type="EC" id="2.5.1.15"/>
    </reaction>
</comment>
<evidence type="ECO:0000256" key="2">
    <source>
        <dbReference type="ARBA" id="ARBA00001946"/>
    </source>
</evidence>
<dbReference type="EMBL" id="VLLC01000024">
    <property type="protein sequence ID" value="TWI68120.1"/>
    <property type="molecule type" value="Genomic_DNA"/>
</dbReference>
<evidence type="ECO:0000313" key="15">
    <source>
        <dbReference type="Proteomes" id="UP000318307"/>
    </source>
</evidence>
<comment type="function">
    <text evidence="12">Catalyzes the condensation of para-aminobenzoate (pABA) with 6-hydroxymethyl-7,8-dihydropterin diphosphate (DHPt-PP) to form 7,8-dihydropteroate (H2Pte), the immediate precursor of folate derivatives.</text>
</comment>
<evidence type="ECO:0000256" key="11">
    <source>
        <dbReference type="ARBA" id="ARBA00030193"/>
    </source>
</evidence>
<dbReference type="UniPathway" id="UPA00077">
    <property type="reaction ID" value="UER00156"/>
</dbReference>
<dbReference type="PANTHER" id="PTHR20941">
    <property type="entry name" value="FOLATE SYNTHESIS PROTEINS"/>
    <property type="match status" value="1"/>
</dbReference>
<name>A0A562RIH4_9BACT</name>
<keyword evidence="7 12" id="KW-0808">Transferase</keyword>
<dbReference type="InterPro" id="IPR011005">
    <property type="entry name" value="Dihydropteroate_synth-like_sf"/>
</dbReference>
<evidence type="ECO:0000256" key="4">
    <source>
        <dbReference type="ARBA" id="ARBA00009503"/>
    </source>
</evidence>
<dbReference type="SUPFAM" id="SSF51717">
    <property type="entry name" value="Dihydropteroate synthetase-like"/>
    <property type="match status" value="1"/>
</dbReference>
<evidence type="ECO:0000313" key="14">
    <source>
        <dbReference type="EMBL" id="TWI68120.1"/>
    </source>
</evidence>
<keyword evidence="10 12" id="KW-0289">Folate biosynthesis</keyword>
<dbReference type="CDD" id="cd00739">
    <property type="entry name" value="DHPS"/>
    <property type="match status" value="1"/>
</dbReference>
<dbReference type="PROSITE" id="PS00793">
    <property type="entry name" value="DHPS_2"/>
    <property type="match status" value="1"/>
</dbReference>
<dbReference type="InterPro" id="IPR045031">
    <property type="entry name" value="DHP_synth-like"/>
</dbReference>
<dbReference type="PROSITE" id="PS00792">
    <property type="entry name" value="DHPS_1"/>
    <property type="match status" value="1"/>
</dbReference>
<dbReference type="PANTHER" id="PTHR20941:SF1">
    <property type="entry name" value="FOLIC ACID SYNTHESIS PROTEIN FOL1"/>
    <property type="match status" value="1"/>
</dbReference>
<dbReference type="GO" id="GO:0004156">
    <property type="term" value="F:dihydropteroate synthase activity"/>
    <property type="evidence" value="ECO:0007669"/>
    <property type="project" value="UniProtKB-EC"/>
</dbReference>
<dbReference type="Gene3D" id="3.20.20.20">
    <property type="entry name" value="Dihydropteroate synthase-like"/>
    <property type="match status" value="1"/>
</dbReference>
<dbReference type="Pfam" id="PF00809">
    <property type="entry name" value="Pterin_bind"/>
    <property type="match status" value="1"/>
</dbReference>
<protein>
    <recommendedName>
        <fullName evidence="6 12">Dihydropteroate synthase</fullName>
        <shortName evidence="12">DHPS</shortName>
        <ecNumber evidence="5 12">2.5.1.15</ecNumber>
    </recommendedName>
    <alternativeName>
        <fullName evidence="11 12">Dihydropteroate pyrophosphorylase</fullName>
    </alternativeName>
</protein>